<reference evidence="2" key="1">
    <citation type="submission" date="2018-06" db="EMBL/GenBank/DDBJ databases">
        <title>Whole genome sequencing of four bacterial strains from South Shetland trench revealing bio-synthetic gene clusters.</title>
        <authorList>
            <person name="Abdel-Mageed W.M."/>
            <person name="Lehri B."/>
            <person name="Jarmusch S."/>
            <person name="Miranda K."/>
            <person name="Goodfellow M."/>
            <person name="Jaspars M."/>
            <person name="Karlyshev A.V."/>
        </authorList>
    </citation>
    <scope>NUCLEOTIDE SEQUENCE [LARGE SCALE GENOMIC DNA]</scope>
    <source>
        <strain evidence="2">SST4</strain>
    </source>
</reference>
<organism evidence="1 2">
    <name type="scientific">Vreelandella sulfidaeris</name>
    <dbReference type="NCBI Taxonomy" id="115553"/>
    <lineage>
        <taxon>Bacteria</taxon>
        <taxon>Pseudomonadati</taxon>
        <taxon>Pseudomonadota</taxon>
        <taxon>Gammaproteobacteria</taxon>
        <taxon>Oceanospirillales</taxon>
        <taxon>Halomonadaceae</taxon>
        <taxon>Vreelandella</taxon>
    </lineage>
</organism>
<keyword evidence="2" id="KW-1185">Reference proteome</keyword>
<protein>
    <recommendedName>
        <fullName evidence="3">Nucleotidyltransferase family protein</fullName>
    </recommendedName>
</protein>
<evidence type="ECO:0008006" key="3">
    <source>
        <dbReference type="Google" id="ProtNLM"/>
    </source>
</evidence>
<dbReference type="InterPro" id="IPR039498">
    <property type="entry name" value="NTP_transf_5"/>
</dbReference>
<dbReference type="EMBL" id="QNTU01000010">
    <property type="protein sequence ID" value="RBI66259.1"/>
    <property type="molecule type" value="Genomic_DNA"/>
</dbReference>
<dbReference type="OrthoDB" id="9773927at2"/>
<accession>A0A365TKV3</accession>
<dbReference type="AlphaFoldDB" id="A0A365TKV3"/>
<evidence type="ECO:0000313" key="2">
    <source>
        <dbReference type="Proteomes" id="UP000252204"/>
    </source>
</evidence>
<proteinExistence type="predicted"/>
<name>A0A365TKV3_9GAMM</name>
<comment type="caution">
    <text evidence="1">The sequence shown here is derived from an EMBL/GenBank/DDBJ whole genome shotgun (WGS) entry which is preliminary data.</text>
</comment>
<dbReference type="Proteomes" id="UP000252204">
    <property type="component" value="Unassembled WGS sequence"/>
</dbReference>
<evidence type="ECO:0000313" key="1">
    <source>
        <dbReference type="EMBL" id="RBI66259.1"/>
    </source>
</evidence>
<dbReference type="Pfam" id="PF14907">
    <property type="entry name" value="NTP_transf_5"/>
    <property type="match status" value="1"/>
</dbReference>
<gene>
    <name evidence="1" type="ORF">DQ400_14510</name>
</gene>
<sequence length="403" mass="47704">MNERTMSESPDRLMADPSFQLLLLLSRLELTQDHIRAVDELIPRVEDWDSFTRQASDRFVLPIVHSHLSRRWRDRIPEPYIDVMKLYTLRALQHNLNISAEFKHIVRDVLSPLKIPHLCFKGPSLAYQYYPEPAQRLCRDVDILVTRKDLPKLLQYALKNGYRAHDPKALTASEDSVAFVANHQKVVTLLSPRNVAVEFHTKIDNTGSVFDAQHMLEKRQPVTISSVDTWVMPISELFVYLCWHHTKHYWSRLHWIVDITAMQNHQDFNLNEVLTRAEHYSLGNTVRSCLEMIDFFSSPVRRNMEELTPNTRELVRTSILAMHGDVEFEHSLSRKKPTPDFSFAWQTSTAEIWQWRLLGWRRIFRPTYDTYVAWPLTRNWQWVYRCIRPFHEAYMRLGHKKNG</sequence>